<evidence type="ECO:0000256" key="1">
    <source>
        <dbReference type="ARBA" id="ARBA00022679"/>
    </source>
</evidence>
<evidence type="ECO:0000313" key="2">
    <source>
        <dbReference type="EMBL" id="RKQ73065.1"/>
    </source>
</evidence>
<name>A0A420WQA5_9PROT</name>
<keyword evidence="1 2" id="KW-0808">Transferase</keyword>
<gene>
    <name evidence="2" type="ORF">BCL74_0836</name>
</gene>
<dbReference type="Proteomes" id="UP000277424">
    <property type="component" value="Unassembled WGS sequence"/>
</dbReference>
<dbReference type="Gene3D" id="3.40.50.10540">
    <property type="entry name" value="Crotonobetainyl-coa:carnitine coa-transferase, domain 1"/>
    <property type="match status" value="1"/>
</dbReference>
<reference evidence="2 3" key="1">
    <citation type="submission" date="2018-10" db="EMBL/GenBank/DDBJ databases">
        <title>Comparative analysis of microorganisms from saline springs in Andes Mountain Range, Colombia.</title>
        <authorList>
            <person name="Rubin E."/>
        </authorList>
    </citation>
    <scope>NUCLEOTIDE SEQUENCE [LARGE SCALE GENOMIC DNA]</scope>
    <source>
        <strain evidence="2 3">USBA 36</strain>
    </source>
</reference>
<dbReference type="GO" id="GO:0008410">
    <property type="term" value="F:CoA-transferase activity"/>
    <property type="evidence" value="ECO:0007669"/>
    <property type="project" value="TreeGrafter"/>
</dbReference>
<evidence type="ECO:0000313" key="3">
    <source>
        <dbReference type="Proteomes" id="UP000277424"/>
    </source>
</evidence>
<dbReference type="Pfam" id="PF02515">
    <property type="entry name" value="CoA_transf_3"/>
    <property type="match status" value="1"/>
</dbReference>
<sequence>MGPLHGVRILDLTSVMMGPYATQLLGDMGAEVLKVESPDGDIVRQIGPGRSSGMGGMFLQLNRSKRSIVLDLKKPSGKAALMRIAASCDVLMYNLRPQVMQRLGLGYEEVAKARPDIVYAGLFGYGQDGPYATLPAYDDLIQGASAIPSLIAQAGDGTPRYVPLTMADRVVGLHAVNAVLAALFHRQKTGQGQRIDIPMFETMASFVLGDHLGGLTYDPPLDKGGYPRLLSKHRAPYRTKDGHICALIYNDKHWRNFFAAIGEPEKASDPRYANHGSRIRHIDAIYEEAAAIFATRTTSEWKKLLDEADIPVMPLHTLESLLEDPHLAACGFFRPVEHPSEGAIRTLRVPSRWTATQPDPQIPAPRLGEQTRAILREAGLSDTDIDELLTDGAAIAASEPEEMETR</sequence>
<dbReference type="Gene3D" id="3.30.1540.10">
    <property type="entry name" value="formyl-coa transferase, domain 3"/>
    <property type="match status" value="1"/>
</dbReference>
<dbReference type="SUPFAM" id="SSF89796">
    <property type="entry name" value="CoA-transferase family III (CaiB/BaiF)"/>
    <property type="match status" value="1"/>
</dbReference>
<accession>A0A420WQA5</accession>
<dbReference type="OrthoDB" id="9781472at2"/>
<dbReference type="InterPro" id="IPR050483">
    <property type="entry name" value="CoA-transferase_III_domain"/>
</dbReference>
<comment type="caution">
    <text evidence="2">The sequence shown here is derived from an EMBL/GenBank/DDBJ whole genome shotgun (WGS) entry which is preliminary data.</text>
</comment>
<dbReference type="AlphaFoldDB" id="A0A420WQA5"/>
<dbReference type="InterPro" id="IPR003673">
    <property type="entry name" value="CoA-Trfase_fam_III"/>
</dbReference>
<dbReference type="RefSeq" id="WP_121217788.1">
    <property type="nucleotide sequence ID" value="NZ_RBIG01000001.1"/>
</dbReference>
<dbReference type="InterPro" id="IPR044855">
    <property type="entry name" value="CoA-Trfase_III_dom3_sf"/>
</dbReference>
<dbReference type="PANTHER" id="PTHR48207">
    <property type="entry name" value="SUCCINATE--HYDROXYMETHYLGLUTARATE COA-TRANSFERASE"/>
    <property type="match status" value="1"/>
</dbReference>
<dbReference type="EMBL" id="RBIG01000001">
    <property type="protein sequence ID" value="RKQ73065.1"/>
    <property type="molecule type" value="Genomic_DNA"/>
</dbReference>
<dbReference type="InterPro" id="IPR023606">
    <property type="entry name" value="CoA-Trfase_III_dom_1_sf"/>
</dbReference>
<protein>
    <submittedName>
        <fullName evidence="2">Crotonobetainyl-CoA:carnitine CoA-transferase CaiB-like acyl-CoA transferase</fullName>
    </submittedName>
</protein>
<organism evidence="2 3">
    <name type="scientific">Oceanibaculum indicum</name>
    <dbReference type="NCBI Taxonomy" id="526216"/>
    <lineage>
        <taxon>Bacteria</taxon>
        <taxon>Pseudomonadati</taxon>
        <taxon>Pseudomonadota</taxon>
        <taxon>Alphaproteobacteria</taxon>
        <taxon>Rhodospirillales</taxon>
        <taxon>Oceanibaculaceae</taxon>
        <taxon>Oceanibaculum</taxon>
    </lineage>
</organism>
<proteinExistence type="predicted"/>
<dbReference type="PANTHER" id="PTHR48207:SF4">
    <property type="entry name" value="BLL6097 PROTEIN"/>
    <property type="match status" value="1"/>
</dbReference>